<dbReference type="SUPFAM" id="SSF49899">
    <property type="entry name" value="Concanavalin A-like lectins/glucanases"/>
    <property type="match status" value="1"/>
</dbReference>
<dbReference type="Gene3D" id="2.60.120.200">
    <property type="match status" value="1"/>
</dbReference>
<reference evidence="4 5" key="1">
    <citation type="submission" date="2019-02" db="EMBL/GenBank/DDBJ databases">
        <title>Deep-cultivation of Planctomycetes and their phenomic and genomic characterization uncovers novel biology.</title>
        <authorList>
            <person name="Wiegand S."/>
            <person name="Jogler M."/>
            <person name="Boedeker C."/>
            <person name="Pinto D."/>
            <person name="Vollmers J."/>
            <person name="Rivas-Marin E."/>
            <person name="Kohn T."/>
            <person name="Peeters S.H."/>
            <person name="Heuer A."/>
            <person name="Rast P."/>
            <person name="Oberbeckmann S."/>
            <person name="Bunk B."/>
            <person name="Jeske O."/>
            <person name="Meyerdierks A."/>
            <person name="Storesund J.E."/>
            <person name="Kallscheuer N."/>
            <person name="Luecker S."/>
            <person name="Lage O.M."/>
            <person name="Pohl T."/>
            <person name="Merkel B.J."/>
            <person name="Hornburger P."/>
            <person name="Mueller R.-W."/>
            <person name="Bruemmer F."/>
            <person name="Labrenz M."/>
            <person name="Spormann A.M."/>
            <person name="Op den Camp H."/>
            <person name="Overmann J."/>
            <person name="Amann R."/>
            <person name="Jetten M.S.M."/>
            <person name="Mascher T."/>
            <person name="Medema M.H."/>
            <person name="Devos D.P."/>
            <person name="Kaster A.-K."/>
            <person name="Ovreas L."/>
            <person name="Rohde M."/>
            <person name="Galperin M.Y."/>
            <person name="Jogler C."/>
        </authorList>
    </citation>
    <scope>NUCLEOTIDE SEQUENCE [LARGE SCALE GENOMIC DNA]</scope>
    <source>
        <strain evidence="4 5">Pla163</strain>
    </source>
</reference>
<dbReference type="PANTHER" id="PTHR43143">
    <property type="entry name" value="METALLOPHOSPHOESTERASE, CALCINEURIN SUPERFAMILY"/>
    <property type="match status" value="1"/>
</dbReference>
<dbReference type="Pfam" id="PF00149">
    <property type="entry name" value="Metallophos"/>
    <property type="match status" value="1"/>
</dbReference>
<dbReference type="EMBL" id="CP036290">
    <property type="protein sequence ID" value="QDU85559.1"/>
    <property type="molecule type" value="Genomic_DNA"/>
</dbReference>
<dbReference type="SUPFAM" id="SSF56300">
    <property type="entry name" value="Metallo-dependent phosphatases"/>
    <property type="match status" value="1"/>
</dbReference>
<protein>
    <submittedName>
        <fullName evidence="4">Cyclic 3',5'-adenosine monophosphate phosphodiesterase</fullName>
    </submittedName>
</protein>
<keyword evidence="1" id="KW-0732">Signal</keyword>
<dbReference type="InterPro" id="IPR006558">
    <property type="entry name" value="LamG-like"/>
</dbReference>
<evidence type="ECO:0000313" key="5">
    <source>
        <dbReference type="Proteomes" id="UP000319342"/>
    </source>
</evidence>
<accession>A0A518D280</accession>
<dbReference type="InterPro" id="IPR051918">
    <property type="entry name" value="STPP_CPPED1"/>
</dbReference>
<dbReference type="Pfam" id="PF13385">
    <property type="entry name" value="Laminin_G_3"/>
    <property type="match status" value="1"/>
</dbReference>
<keyword evidence="2" id="KW-1015">Disulfide bond</keyword>
<dbReference type="InterPro" id="IPR004843">
    <property type="entry name" value="Calcineurin-like_PHP"/>
</dbReference>
<gene>
    <name evidence="4" type="ORF">Pla163_26910</name>
</gene>
<dbReference type="Gene3D" id="3.60.21.10">
    <property type="match status" value="1"/>
</dbReference>
<feature type="domain" description="LamG-like jellyroll fold" evidence="3">
    <location>
        <begin position="504"/>
        <end position="636"/>
    </location>
</feature>
<evidence type="ECO:0000313" key="4">
    <source>
        <dbReference type="EMBL" id="QDU85559.1"/>
    </source>
</evidence>
<dbReference type="AlphaFoldDB" id="A0A518D280"/>
<dbReference type="InterPro" id="IPR029052">
    <property type="entry name" value="Metallo-depent_PP-like"/>
</dbReference>
<name>A0A518D280_9BACT</name>
<dbReference type="GO" id="GO:0016787">
    <property type="term" value="F:hydrolase activity"/>
    <property type="evidence" value="ECO:0007669"/>
    <property type="project" value="InterPro"/>
</dbReference>
<proteinExistence type="predicted"/>
<keyword evidence="5" id="KW-1185">Reference proteome</keyword>
<dbReference type="OrthoDB" id="235808at2"/>
<organism evidence="4 5">
    <name type="scientific">Rohdeia mirabilis</name>
    <dbReference type="NCBI Taxonomy" id="2528008"/>
    <lineage>
        <taxon>Bacteria</taxon>
        <taxon>Pseudomonadati</taxon>
        <taxon>Planctomycetota</taxon>
        <taxon>Planctomycetia</taxon>
        <taxon>Planctomycetia incertae sedis</taxon>
        <taxon>Rohdeia</taxon>
    </lineage>
</organism>
<dbReference type="PANTHER" id="PTHR43143:SF1">
    <property type="entry name" value="SERINE_THREONINE-PROTEIN PHOSPHATASE CPPED1"/>
    <property type="match status" value="1"/>
</dbReference>
<evidence type="ECO:0000259" key="3">
    <source>
        <dbReference type="SMART" id="SM00560"/>
    </source>
</evidence>
<evidence type="ECO:0000256" key="1">
    <source>
        <dbReference type="ARBA" id="ARBA00022729"/>
    </source>
</evidence>
<dbReference type="RefSeq" id="WP_145189126.1">
    <property type="nucleotide sequence ID" value="NZ_CP036290.1"/>
</dbReference>
<dbReference type="InterPro" id="IPR013320">
    <property type="entry name" value="ConA-like_dom_sf"/>
</dbReference>
<dbReference type="SMART" id="SM00560">
    <property type="entry name" value="LamGL"/>
    <property type="match status" value="1"/>
</dbReference>
<evidence type="ECO:0000256" key="2">
    <source>
        <dbReference type="ARBA" id="ARBA00023157"/>
    </source>
</evidence>
<dbReference type="Proteomes" id="UP000319342">
    <property type="component" value="Chromosome"/>
</dbReference>
<sequence>MPTTHRSSTLDDALANVVRAAALALVLAGTSLASSVSVLGLTTALTVADETHDASGPDDEAAVGGDERFVTDRRSPVVLPLPTEEDAFTFAVFGDRTGGPREGIAVLEQAVADVNLIGPDLVMTVGDLVEGYNERDPWLEEMREFRGIMGRLRMPWFPVAGNHDIYWRGAGRPAEEHESDYEQHFGPLWYAFEHKGCWFVVLYTDEGDPDTGRRSISDHASQRMSEAQLAWLDATLERTADARHVFVFLHHPRWIAERYGNDWERVHARLARAGNVRAVFAGHIHRMRYDGVRDGIEYFTLAAVGGHLEREIPRGGFLHEYHLVTVRDAGLEVAAFPVGTAIDVRALTGEVMEDVRRVDDWLPGRVVERPKARGSAVTGALVHEFENPTDRRLSLTTSLVASDQWFVSADHQHTVLGPRETTRVAFALQHEARSPLRSLPTVQIEARIETEDAVFPLPVRTFPVPVELLELAPAARGTSERVLDLDGRDGQVRIPSDRIELPDGPFTLECWMKADAFRARQGLVAKTEGSEYGLFVSGGRPTFSVHLDGDYVTAEASGPPLAVGTWHHVAGVFDGAEVRILVDGVVRGRAAGSGARRTNSLPLVVGADVDGRGRGTSFFAGRIDEVRLSRGARYADGRTPPLRRLANDPATVLLLHFDGESPWAFDGSGSSAHGLLEGGARRTLESRAR</sequence>